<organism evidence="2 3">
    <name type="scientific">Fuerstiella marisgermanici</name>
    <dbReference type="NCBI Taxonomy" id="1891926"/>
    <lineage>
        <taxon>Bacteria</taxon>
        <taxon>Pseudomonadati</taxon>
        <taxon>Planctomycetota</taxon>
        <taxon>Planctomycetia</taxon>
        <taxon>Planctomycetales</taxon>
        <taxon>Planctomycetaceae</taxon>
        <taxon>Fuerstiella</taxon>
    </lineage>
</organism>
<feature type="compositionally biased region" description="Basic and acidic residues" evidence="1">
    <location>
        <begin position="183"/>
        <end position="192"/>
    </location>
</feature>
<evidence type="ECO:0000256" key="1">
    <source>
        <dbReference type="SAM" id="MobiDB-lite"/>
    </source>
</evidence>
<sequence length="419" mass="46960">MVGVADLFFPQRTALGFDARESTPGFKRQLVVLNAETRSLKRVKIVADRLLGLSVSINTVERICMDVGDDLAVAEAQQWEGVIEGEVPVPSLGIVEFDGGRIRTRKTGCGPGVHLDGKGWNETKNAIFVSASSTPSDVDPHPDPPRCFLDSDHVAKLAESAKINEDTVRNDDCVNEPTATEDTAERTDDDTHKPRRLLRTFVSSMKSSQDFGTQMRREAQRRRFDEAPRKAFVGDGLPCNWTIQKTHFHDYVAILDFVHSVSHLFSASVACFGKGEEAWEAYTDWMIRVWQSDVASVIDELKFHQQSIGNPPDDASDDDPRERLRLEIGYLENNTSRMDYVTYRCEGLPTTSAWMESAVKELNYRVKGTEMFWNNPSGAEAILKIRAAALSDDDRLVRLLTNRPGQLTLRRATRKSQAP</sequence>
<name>A0A1P8WBJ7_9PLAN</name>
<proteinExistence type="predicted"/>
<evidence type="ECO:0000313" key="2">
    <source>
        <dbReference type="EMBL" id="APZ91435.1"/>
    </source>
</evidence>
<protein>
    <submittedName>
        <fullName evidence="2">Uncharacterized protein</fullName>
    </submittedName>
</protein>
<dbReference type="EMBL" id="CP017641">
    <property type="protein sequence ID" value="APZ91435.1"/>
    <property type="molecule type" value="Genomic_DNA"/>
</dbReference>
<feature type="region of interest" description="Disordered" evidence="1">
    <location>
        <begin position="167"/>
        <end position="193"/>
    </location>
</feature>
<evidence type="ECO:0000313" key="3">
    <source>
        <dbReference type="Proteomes" id="UP000187735"/>
    </source>
</evidence>
<reference evidence="2 3" key="1">
    <citation type="journal article" date="2016" name="Front. Microbiol.">
        <title>Fuerstia marisgermanicae gen. nov., sp. nov., an Unusual Member of the Phylum Planctomycetes from the German Wadden Sea.</title>
        <authorList>
            <person name="Kohn T."/>
            <person name="Heuer A."/>
            <person name="Jogler M."/>
            <person name="Vollmers J."/>
            <person name="Boedeker C."/>
            <person name="Bunk B."/>
            <person name="Rast P."/>
            <person name="Borchert D."/>
            <person name="Glockner I."/>
            <person name="Freese H.M."/>
            <person name="Klenk H.P."/>
            <person name="Overmann J."/>
            <person name="Kaster A.K."/>
            <person name="Rohde M."/>
            <person name="Wiegand S."/>
            <person name="Jogler C."/>
        </authorList>
    </citation>
    <scope>NUCLEOTIDE SEQUENCE [LARGE SCALE GENOMIC DNA]</scope>
    <source>
        <strain evidence="2 3">NH11</strain>
    </source>
</reference>
<gene>
    <name evidence="2" type="ORF">Fuma_01023</name>
</gene>
<dbReference type="KEGG" id="fmr:Fuma_01023"/>
<dbReference type="Proteomes" id="UP000187735">
    <property type="component" value="Chromosome"/>
</dbReference>
<dbReference type="AlphaFoldDB" id="A0A1P8WBJ7"/>
<dbReference type="STRING" id="1891926.Fuma_01023"/>
<accession>A0A1P8WBJ7</accession>
<keyword evidence="3" id="KW-1185">Reference proteome</keyword>